<dbReference type="Proteomes" id="UP000823823">
    <property type="component" value="Unassembled WGS sequence"/>
</dbReference>
<keyword evidence="2" id="KW-0560">Oxidoreductase</keyword>
<dbReference type="GO" id="GO:0016491">
    <property type="term" value="F:oxidoreductase activity"/>
    <property type="evidence" value="ECO:0007669"/>
    <property type="project" value="UniProtKB-KW"/>
</dbReference>
<evidence type="ECO:0000313" key="5">
    <source>
        <dbReference type="Proteomes" id="UP000823823"/>
    </source>
</evidence>
<sequence>MLRIGMIGTENSHITHFTRFLNVEQRHPGVRAAALAGGRNERNLELADLGGIDRIVEEPAQLVDEVDAAIVSTRDGAKHLEHARPLLEAGKPVLVDKPLAASVEHARELLALAERNSALLLSCSALRFVPEIGHLVPTEESGPLRHLHVIGPADPDSEYSGLFFYGIHHVEAALEILGNPEVDPASLEVRAVRRGDTVVATVRLADTEVTFTFVVPGDGSRVPFHAIGVHPGAVVSHDLTLGGDYNAPALAEFLAAIEAGSVSRSPAQLLAPVAVLSAISSALERIS</sequence>
<comment type="caution">
    <text evidence="4">The sequence shown here is derived from an EMBL/GenBank/DDBJ whole genome shotgun (WGS) entry which is preliminary data.</text>
</comment>
<reference evidence="4" key="1">
    <citation type="journal article" date="2021" name="PeerJ">
        <title>Extensive microbial diversity within the chicken gut microbiome revealed by metagenomics and culture.</title>
        <authorList>
            <person name="Gilroy R."/>
            <person name="Ravi A."/>
            <person name="Getino M."/>
            <person name="Pursley I."/>
            <person name="Horton D.L."/>
            <person name="Alikhan N.F."/>
            <person name="Baker D."/>
            <person name="Gharbi K."/>
            <person name="Hall N."/>
            <person name="Watson M."/>
            <person name="Adriaenssens E.M."/>
            <person name="Foster-Nyarko E."/>
            <person name="Jarju S."/>
            <person name="Secka A."/>
            <person name="Antonio M."/>
            <person name="Oren A."/>
            <person name="Chaudhuri R.R."/>
            <person name="La Ragione R."/>
            <person name="Hildebrand F."/>
            <person name="Pallen M.J."/>
        </authorList>
    </citation>
    <scope>NUCLEOTIDE SEQUENCE</scope>
    <source>
        <strain evidence="4">ChiHjej13B12-24818</strain>
    </source>
</reference>
<dbReference type="InterPro" id="IPR000683">
    <property type="entry name" value="Gfo/Idh/MocA-like_OxRdtase_N"/>
</dbReference>
<evidence type="ECO:0000256" key="2">
    <source>
        <dbReference type="ARBA" id="ARBA00023002"/>
    </source>
</evidence>
<dbReference type="Gene3D" id="3.40.50.720">
    <property type="entry name" value="NAD(P)-binding Rossmann-like Domain"/>
    <property type="match status" value="1"/>
</dbReference>
<dbReference type="PANTHER" id="PTHR43708">
    <property type="entry name" value="CONSERVED EXPRESSED OXIDOREDUCTASE (EUROFUNG)"/>
    <property type="match status" value="1"/>
</dbReference>
<evidence type="ECO:0000259" key="3">
    <source>
        <dbReference type="Pfam" id="PF01408"/>
    </source>
</evidence>
<feature type="domain" description="Gfo/Idh/MocA-like oxidoreductase N-terminal" evidence="3">
    <location>
        <begin position="2"/>
        <end position="120"/>
    </location>
</feature>
<dbReference type="Pfam" id="PF01408">
    <property type="entry name" value="GFO_IDH_MocA"/>
    <property type="match status" value="1"/>
</dbReference>
<evidence type="ECO:0000313" key="4">
    <source>
        <dbReference type="EMBL" id="HJB10185.1"/>
    </source>
</evidence>
<dbReference type="InterPro" id="IPR051317">
    <property type="entry name" value="Gfo/Idh/MocA_oxidoreduct"/>
</dbReference>
<protein>
    <submittedName>
        <fullName evidence="4">Gfo/Idh/MocA family oxidoreductase</fullName>
    </submittedName>
</protein>
<proteinExistence type="inferred from homology"/>
<dbReference type="AlphaFoldDB" id="A0A9D2LCU1"/>
<organism evidence="4 5">
    <name type="scientific">Candidatus Brachybacterium merdavium</name>
    <dbReference type="NCBI Taxonomy" id="2838513"/>
    <lineage>
        <taxon>Bacteria</taxon>
        <taxon>Bacillati</taxon>
        <taxon>Actinomycetota</taxon>
        <taxon>Actinomycetes</taxon>
        <taxon>Micrococcales</taxon>
        <taxon>Dermabacteraceae</taxon>
        <taxon>Brachybacterium</taxon>
    </lineage>
</organism>
<dbReference type="PANTHER" id="PTHR43708:SF5">
    <property type="entry name" value="CONSERVED EXPRESSED OXIDOREDUCTASE (EUROFUNG)-RELATED"/>
    <property type="match status" value="1"/>
</dbReference>
<dbReference type="EMBL" id="DWZH01000045">
    <property type="protein sequence ID" value="HJB10185.1"/>
    <property type="molecule type" value="Genomic_DNA"/>
</dbReference>
<comment type="similarity">
    <text evidence="1">Belongs to the Gfo/Idh/MocA family.</text>
</comment>
<name>A0A9D2LCU1_9MICO</name>
<dbReference type="GO" id="GO:0000166">
    <property type="term" value="F:nucleotide binding"/>
    <property type="evidence" value="ECO:0007669"/>
    <property type="project" value="InterPro"/>
</dbReference>
<dbReference type="InterPro" id="IPR036291">
    <property type="entry name" value="NAD(P)-bd_dom_sf"/>
</dbReference>
<gene>
    <name evidence="4" type="ORF">H9786_06590</name>
</gene>
<accession>A0A9D2LCU1</accession>
<evidence type="ECO:0000256" key="1">
    <source>
        <dbReference type="ARBA" id="ARBA00010928"/>
    </source>
</evidence>
<reference evidence="4" key="2">
    <citation type="submission" date="2021-04" db="EMBL/GenBank/DDBJ databases">
        <authorList>
            <person name="Gilroy R."/>
        </authorList>
    </citation>
    <scope>NUCLEOTIDE SEQUENCE</scope>
    <source>
        <strain evidence="4">ChiHjej13B12-24818</strain>
    </source>
</reference>
<dbReference type="SUPFAM" id="SSF51735">
    <property type="entry name" value="NAD(P)-binding Rossmann-fold domains"/>
    <property type="match status" value="1"/>
</dbReference>